<evidence type="ECO:0000256" key="7">
    <source>
        <dbReference type="ARBA" id="ARBA00023277"/>
    </source>
</evidence>
<dbReference type="STRING" id="1116472.MGMO_152c00080"/>
<evidence type="ECO:0000256" key="5">
    <source>
        <dbReference type="ARBA" id="ARBA00022676"/>
    </source>
</evidence>
<evidence type="ECO:0000256" key="4">
    <source>
        <dbReference type="ARBA" id="ARBA00020295"/>
    </source>
</evidence>
<dbReference type="EC" id="2.4.1.25" evidence="3 10"/>
<comment type="catalytic activity">
    <reaction evidence="1 10">
        <text>Transfers a segment of a (1-&gt;4)-alpha-D-glucan to a new position in an acceptor, which may be glucose or a (1-&gt;4)-alpha-D-glucan.</text>
        <dbReference type="EC" id="2.4.1.25"/>
    </reaction>
</comment>
<evidence type="ECO:0000256" key="6">
    <source>
        <dbReference type="ARBA" id="ARBA00022679"/>
    </source>
</evidence>
<dbReference type="RefSeq" id="WP_023496259.1">
    <property type="nucleotide sequence ID" value="NZ_AYLO01000139.1"/>
</dbReference>
<comment type="caution">
    <text evidence="11">The sequence shown here is derived from an EMBL/GenBank/DDBJ whole genome shotgun (WGS) entry which is preliminary data.</text>
</comment>
<name>V5B4Q6_9GAMM</name>
<dbReference type="EMBL" id="AYLO01000139">
    <property type="protein sequence ID" value="ESS68180.1"/>
    <property type="molecule type" value="Genomic_DNA"/>
</dbReference>
<dbReference type="InterPro" id="IPR017853">
    <property type="entry name" value="GH"/>
</dbReference>
<keyword evidence="6 10" id="KW-0808">Transferase</keyword>
<dbReference type="AlphaFoldDB" id="V5B4Q6"/>
<evidence type="ECO:0000256" key="1">
    <source>
        <dbReference type="ARBA" id="ARBA00000439"/>
    </source>
</evidence>
<gene>
    <name evidence="11" type="primary">malQ</name>
    <name evidence="11" type="ORF">MGMO_152c00080</name>
</gene>
<organism evidence="11 12">
    <name type="scientific">Methyloglobulus morosus KoM1</name>
    <dbReference type="NCBI Taxonomy" id="1116472"/>
    <lineage>
        <taxon>Bacteria</taxon>
        <taxon>Pseudomonadati</taxon>
        <taxon>Pseudomonadota</taxon>
        <taxon>Gammaproteobacteria</taxon>
        <taxon>Methylococcales</taxon>
        <taxon>Methylococcaceae</taxon>
        <taxon>Methyloglobulus</taxon>
    </lineage>
</organism>
<evidence type="ECO:0000256" key="8">
    <source>
        <dbReference type="ARBA" id="ARBA00031423"/>
    </source>
</evidence>
<dbReference type="NCBIfam" id="TIGR00217">
    <property type="entry name" value="malQ"/>
    <property type="match status" value="1"/>
</dbReference>
<dbReference type="Gene3D" id="3.20.20.80">
    <property type="entry name" value="Glycosidases"/>
    <property type="match status" value="1"/>
</dbReference>
<evidence type="ECO:0000256" key="2">
    <source>
        <dbReference type="ARBA" id="ARBA00005684"/>
    </source>
</evidence>
<evidence type="ECO:0000256" key="3">
    <source>
        <dbReference type="ARBA" id="ARBA00012560"/>
    </source>
</evidence>
<evidence type="ECO:0000313" key="12">
    <source>
        <dbReference type="Proteomes" id="UP000017842"/>
    </source>
</evidence>
<dbReference type="PANTHER" id="PTHR32438:SF5">
    <property type="entry name" value="4-ALPHA-GLUCANOTRANSFERASE DPE1, CHLOROPLASTIC_AMYLOPLASTIC"/>
    <property type="match status" value="1"/>
</dbReference>
<reference evidence="11 12" key="1">
    <citation type="journal article" date="2013" name="Genome Announc.">
        <title>Draft Genome Sequence of the Methanotrophic Gammaproteobacterium Methyloglobulus morosus DSM 22980 Strain KoM1.</title>
        <authorList>
            <person name="Poehlein A."/>
            <person name="Deutzmann J.S."/>
            <person name="Daniel R."/>
            <person name="Simeonova D.D."/>
        </authorList>
    </citation>
    <scope>NUCLEOTIDE SEQUENCE [LARGE SCALE GENOMIC DNA]</scope>
    <source>
        <strain evidence="11 12">KoM1</strain>
    </source>
</reference>
<dbReference type="eggNOG" id="COG1640">
    <property type="taxonomic scope" value="Bacteria"/>
</dbReference>
<dbReference type="NCBIfam" id="NF011080">
    <property type="entry name" value="PRK14508.1-3"/>
    <property type="match status" value="1"/>
</dbReference>
<dbReference type="Proteomes" id="UP000017842">
    <property type="component" value="Unassembled WGS sequence"/>
</dbReference>
<dbReference type="Pfam" id="PF02446">
    <property type="entry name" value="Glyco_hydro_77"/>
    <property type="match status" value="1"/>
</dbReference>
<keyword evidence="12" id="KW-1185">Reference proteome</keyword>
<dbReference type="SUPFAM" id="SSF51445">
    <property type="entry name" value="(Trans)glycosidases"/>
    <property type="match status" value="1"/>
</dbReference>
<proteinExistence type="inferred from homology"/>
<evidence type="ECO:0000256" key="10">
    <source>
        <dbReference type="RuleBase" id="RU361207"/>
    </source>
</evidence>
<dbReference type="InterPro" id="IPR003385">
    <property type="entry name" value="Glyco_hydro_77"/>
</dbReference>
<evidence type="ECO:0000313" key="11">
    <source>
        <dbReference type="EMBL" id="ESS68180.1"/>
    </source>
</evidence>
<evidence type="ECO:0000256" key="9">
    <source>
        <dbReference type="ARBA" id="ARBA00031501"/>
    </source>
</evidence>
<keyword evidence="7 10" id="KW-0119">Carbohydrate metabolism</keyword>
<comment type="similarity">
    <text evidence="2 10">Belongs to the disproportionating enzyme family.</text>
</comment>
<keyword evidence="5 10" id="KW-0328">Glycosyltransferase</keyword>
<dbReference type="OrthoDB" id="9763489at2"/>
<sequence>MSPILDKRRAGVLLHITSLPGTGEVGDLGQEAHHFVRFLHDTGITVWQTLPLGITHADRSPYQSLSAHAGNPELISIDWLCKQGWLRHTDITSEPKNALGYPKSNQLLTKAFQGFLECAHEADKLDFTHFCHSKDFWLDDFALFMALRNEFQEQSWNQWPEHYRDREIKALQEARRRLKVHIDTTKFQQYVFFRQWLELKAYAGQQGILLFGDIPIFVSYDSADVWANREVFKLDDNGEMVVVAGVPPDYFSETGQRWGNPHFNWHNLQKTGFIWWIDRLQTQLELFDILRIDHFRGLEAAWEIPASEETAINGQWAKAPGKALLSAIKSALGDIPLVAEDLGIITPEVEELRDEFNLPGMKILQFAFGDGPNNPYLPSNYITNCVAYTGTHDNDTTIGWLERLNDADRHKIFEYLGSPQLPLYCALIREAMASVANLAIIPMQDILELGTEHRMNTPGTTVGNWTWRFHWNQLTPERTERLRHLVKLYNRSG</sequence>
<dbReference type="GO" id="GO:0004134">
    <property type="term" value="F:4-alpha-glucanotransferase activity"/>
    <property type="evidence" value="ECO:0007669"/>
    <property type="project" value="UniProtKB-EC"/>
</dbReference>
<dbReference type="GO" id="GO:0005975">
    <property type="term" value="P:carbohydrate metabolic process"/>
    <property type="evidence" value="ECO:0007669"/>
    <property type="project" value="InterPro"/>
</dbReference>
<dbReference type="PANTHER" id="PTHR32438">
    <property type="entry name" value="4-ALPHA-GLUCANOTRANSFERASE DPE1, CHLOROPLASTIC/AMYLOPLASTIC"/>
    <property type="match status" value="1"/>
</dbReference>
<accession>V5B4Q6</accession>
<dbReference type="NCBIfam" id="NF011079">
    <property type="entry name" value="PRK14508.1-2"/>
    <property type="match status" value="1"/>
</dbReference>
<dbReference type="PATRIC" id="fig|1116472.3.peg.3643"/>
<protein>
    <recommendedName>
        <fullName evidence="4 10">4-alpha-glucanotransferase</fullName>
        <ecNumber evidence="3 10">2.4.1.25</ecNumber>
    </recommendedName>
    <alternativeName>
        <fullName evidence="8 10">Amylomaltase</fullName>
    </alternativeName>
    <alternativeName>
        <fullName evidence="9 10">Disproportionating enzyme</fullName>
    </alternativeName>
</protein>